<name>A0ABS8PXW7_9BACT</name>
<keyword evidence="2" id="KW-1185">Reference proteome</keyword>
<organism evidence="1 2">
    <name type="scientific">Niabella pedocola</name>
    <dbReference type="NCBI Taxonomy" id="1752077"/>
    <lineage>
        <taxon>Bacteria</taxon>
        <taxon>Pseudomonadati</taxon>
        <taxon>Bacteroidota</taxon>
        <taxon>Chitinophagia</taxon>
        <taxon>Chitinophagales</taxon>
        <taxon>Chitinophagaceae</taxon>
        <taxon>Niabella</taxon>
    </lineage>
</organism>
<dbReference type="EMBL" id="JAJNEC010000007">
    <property type="protein sequence ID" value="MCD2425925.1"/>
    <property type="molecule type" value="Genomic_DNA"/>
</dbReference>
<comment type="caution">
    <text evidence="1">The sequence shown here is derived from an EMBL/GenBank/DDBJ whole genome shotgun (WGS) entry which is preliminary data.</text>
</comment>
<protein>
    <submittedName>
        <fullName evidence="1">Uncharacterized protein</fullName>
    </submittedName>
</protein>
<accession>A0ABS8PXW7</accession>
<sequence>MMFNISLRLFDISISYTARKHTEKMVSELWDNINASLEKQDYGNSILEYEIILYVINMPKGYEHLYTDFKPKYIEHKLLTNKLTGEKYEINKYFNYSIKIEGELYSKFISSVTGDSKRILASEILKSLLYLDALPKKVDDFDKEQFRADMECFLDEEI</sequence>
<evidence type="ECO:0000313" key="1">
    <source>
        <dbReference type="EMBL" id="MCD2425925.1"/>
    </source>
</evidence>
<gene>
    <name evidence="1" type="ORF">LQ567_24290</name>
</gene>
<dbReference type="Proteomes" id="UP001199816">
    <property type="component" value="Unassembled WGS sequence"/>
</dbReference>
<evidence type="ECO:0000313" key="2">
    <source>
        <dbReference type="Proteomes" id="UP001199816"/>
    </source>
</evidence>
<proteinExistence type="predicted"/>
<reference evidence="1 2" key="1">
    <citation type="submission" date="2021-11" db="EMBL/GenBank/DDBJ databases">
        <title>Genomic of Niabella pedocola.</title>
        <authorList>
            <person name="Wu T."/>
        </authorList>
    </citation>
    <scope>NUCLEOTIDE SEQUENCE [LARGE SCALE GENOMIC DNA]</scope>
    <source>
        <strain evidence="1 2">JCM 31011</strain>
    </source>
</reference>
<dbReference type="RefSeq" id="WP_231008512.1">
    <property type="nucleotide sequence ID" value="NZ_JAJNEC010000007.1"/>
</dbReference>